<evidence type="ECO:0008006" key="3">
    <source>
        <dbReference type="Google" id="ProtNLM"/>
    </source>
</evidence>
<keyword evidence="2" id="KW-1185">Reference proteome</keyword>
<organism evidence="1 2">
    <name type="scientific">Actinopolymorpha pittospori</name>
    <dbReference type="NCBI Taxonomy" id="648752"/>
    <lineage>
        <taxon>Bacteria</taxon>
        <taxon>Bacillati</taxon>
        <taxon>Actinomycetota</taxon>
        <taxon>Actinomycetes</taxon>
        <taxon>Propionibacteriales</taxon>
        <taxon>Actinopolymorphaceae</taxon>
        <taxon>Actinopolymorpha</taxon>
    </lineage>
</organism>
<evidence type="ECO:0000313" key="1">
    <source>
        <dbReference type="EMBL" id="MBE1604235.1"/>
    </source>
</evidence>
<dbReference type="EMBL" id="JADBEM010000001">
    <property type="protein sequence ID" value="MBE1604235.1"/>
    <property type="molecule type" value="Genomic_DNA"/>
</dbReference>
<comment type="caution">
    <text evidence="1">The sequence shown here is derived from an EMBL/GenBank/DDBJ whole genome shotgun (WGS) entry which is preliminary data.</text>
</comment>
<dbReference type="SUPFAM" id="SSF160424">
    <property type="entry name" value="BH3703-like"/>
    <property type="match status" value="1"/>
</dbReference>
<evidence type="ECO:0000313" key="2">
    <source>
        <dbReference type="Proteomes" id="UP000638648"/>
    </source>
</evidence>
<dbReference type="AlphaFoldDB" id="A0A927MP16"/>
<name>A0A927MP16_9ACTN</name>
<dbReference type="RefSeq" id="WP_192748826.1">
    <property type="nucleotide sequence ID" value="NZ_BAABJL010000208.1"/>
</dbReference>
<reference evidence="1" key="1">
    <citation type="submission" date="2020-10" db="EMBL/GenBank/DDBJ databases">
        <title>Sequencing the genomes of 1000 actinobacteria strains.</title>
        <authorList>
            <person name="Klenk H.-P."/>
        </authorList>
    </citation>
    <scope>NUCLEOTIDE SEQUENCE</scope>
    <source>
        <strain evidence="1">DSM 45354</strain>
    </source>
</reference>
<dbReference type="InterPro" id="IPR036170">
    <property type="entry name" value="YezG-like_sf"/>
</dbReference>
<proteinExistence type="predicted"/>
<gene>
    <name evidence="1" type="ORF">HEB94_001083</name>
</gene>
<accession>A0A927MP16</accession>
<sequence>MPEQDELYQSIGQALADSLPSDWVATEVVCSMINRASEFTCTYTDATGEEVQFALPDEVDDYFAALRALLYEPGKGAWYTAVFRLDDAGRFSVDFDYEGRPAFRLWPSDQAWRDDLAKFPRDPDLIPAWLPNPPQ</sequence>
<dbReference type="Gene3D" id="3.30.500.20">
    <property type="entry name" value="BH3703-like domains"/>
    <property type="match status" value="1"/>
</dbReference>
<protein>
    <recommendedName>
        <fullName evidence="3">DUF600 family protein</fullName>
    </recommendedName>
</protein>
<dbReference type="Proteomes" id="UP000638648">
    <property type="component" value="Unassembled WGS sequence"/>
</dbReference>